<dbReference type="STRING" id="1802126.A3B25_01080"/>
<accession>A0A1G2GRS5</accession>
<protein>
    <recommendedName>
        <fullName evidence="4">Type 4 fimbrial biogenesis protein PilX N-terminal domain-containing protein</fullName>
    </recommendedName>
</protein>
<gene>
    <name evidence="2" type="ORF">A3B25_01080</name>
</gene>
<feature type="transmembrane region" description="Helical" evidence="1">
    <location>
        <begin position="21"/>
        <end position="46"/>
    </location>
</feature>
<dbReference type="EMBL" id="MHNW01000038">
    <property type="protein sequence ID" value="OGZ52829.1"/>
    <property type="molecule type" value="Genomic_DNA"/>
</dbReference>
<evidence type="ECO:0000313" key="2">
    <source>
        <dbReference type="EMBL" id="OGZ52829.1"/>
    </source>
</evidence>
<sequence>MTSNKIKKQMPLVASRRQGQFSLEVLIFSAVAVVLISGFVFLSLSFTQFAVRGINKQVAFSIAEAGVEYYRWHLAHAPSDFQDGTGQPGPYAHNYYDKNGVLIGQFILDITPPPTGSTVVKIRSTGKVTADSTIQKIVEVKLAIASFAKYAVAANAAMRFGAGTEVFGEIMSNGGIRFDGVAHNFVKSAVQSYTDTDFDACTGTNSWGVHTCSNPDDPLWPAALPDRPDIFNLGRESGVPAVNFAGITQDLADLKDQASSSGAYFPSSTYPGYELVLKTNDTYDVYRVNSLIAAPSGCTNSQNQSGWGTWTVNTSTLIASGTIPANGIFFFEHNAWVKGSIDGARVTVASAHFPDNSTSSRTNITVNSNLTYTNYDGSDAIALIAQNNINIGLQASTTLRIDAALVAQNGRIGRYYYRPPGGGSQRCSPYHTRQEITSYGMIATSQRYGFAYTDGTGYQLRNLIYDTNLLYGPPPGFPLVGSQYIQVSWTEVQ</sequence>
<dbReference type="Proteomes" id="UP000179106">
    <property type="component" value="Unassembled WGS sequence"/>
</dbReference>
<name>A0A1G2GRS5_9BACT</name>
<evidence type="ECO:0000313" key="3">
    <source>
        <dbReference type="Proteomes" id="UP000179106"/>
    </source>
</evidence>
<organism evidence="2 3">
    <name type="scientific">Candidatus Ryanbacteria bacterium RIFCSPLOWO2_01_FULL_48_26</name>
    <dbReference type="NCBI Taxonomy" id="1802126"/>
    <lineage>
        <taxon>Bacteria</taxon>
        <taxon>Candidatus Ryaniibacteriota</taxon>
    </lineage>
</organism>
<keyword evidence="1" id="KW-0812">Transmembrane</keyword>
<comment type="caution">
    <text evidence="2">The sequence shown here is derived from an EMBL/GenBank/DDBJ whole genome shotgun (WGS) entry which is preliminary data.</text>
</comment>
<reference evidence="2 3" key="1">
    <citation type="journal article" date="2016" name="Nat. Commun.">
        <title>Thousands of microbial genomes shed light on interconnected biogeochemical processes in an aquifer system.</title>
        <authorList>
            <person name="Anantharaman K."/>
            <person name="Brown C.T."/>
            <person name="Hug L.A."/>
            <person name="Sharon I."/>
            <person name="Castelle C.J."/>
            <person name="Probst A.J."/>
            <person name="Thomas B.C."/>
            <person name="Singh A."/>
            <person name="Wilkins M.J."/>
            <person name="Karaoz U."/>
            <person name="Brodie E.L."/>
            <person name="Williams K.H."/>
            <person name="Hubbard S.S."/>
            <person name="Banfield J.F."/>
        </authorList>
    </citation>
    <scope>NUCLEOTIDE SEQUENCE [LARGE SCALE GENOMIC DNA]</scope>
</reference>
<keyword evidence="1" id="KW-1133">Transmembrane helix</keyword>
<proteinExistence type="predicted"/>
<evidence type="ECO:0000256" key="1">
    <source>
        <dbReference type="SAM" id="Phobius"/>
    </source>
</evidence>
<keyword evidence="1" id="KW-0472">Membrane</keyword>
<dbReference type="AlphaFoldDB" id="A0A1G2GRS5"/>
<evidence type="ECO:0008006" key="4">
    <source>
        <dbReference type="Google" id="ProtNLM"/>
    </source>
</evidence>